<evidence type="ECO:0000313" key="1">
    <source>
        <dbReference type="EMBL" id="OLP05545.1"/>
    </source>
</evidence>
<dbReference type="Proteomes" id="UP000185911">
    <property type="component" value="Unassembled WGS sequence"/>
</dbReference>
<dbReference type="AlphaFoldDB" id="A0A1Q8YC32"/>
<keyword evidence="2" id="KW-1185">Reference proteome</keyword>
<organism evidence="1 2">
    <name type="scientific">Rhodoferax antarcticus ANT.BR</name>
    <dbReference type="NCBI Taxonomy" id="1111071"/>
    <lineage>
        <taxon>Bacteria</taxon>
        <taxon>Pseudomonadati</taxon>
        <taxon>Pseudomonadota</taxon>
        <taxon>Betaproteobacteria</taxon>
        <taxon>Burkholderiales</taxon>
        <taxon>Comamonadaceae</taxon>
        <taxon>Rhodoferax</taxon>
    </lineage>
</organism>
<proteinExistence type="predicted"/>
<dbReference type="EMBL" id="MSYM01000016">
    <property type="protein sequence ID" value="OLP05545.1"/>
    <property type="molecule type" value="Genomic_DNA"/>
</dbReference>
<sequence length="56" mass="5674">MEPGKGCTQPLPLPELQTHAIESGDVGCVATSAKRHSAGNAPGMTAMAEVIATLAR</sequence>
<evidence type="ECO:0000313" key="2">
    <source>
        <dbReference type="Proteomes" id="UP000185911"/>
    </source>
</evidence>
<reference evidence="1 2" key="1">
    <citation type="submission" date="2017-01" db="EMBL/GenBank/DDBJ databases">
        <title>Genome sequence of Rhodoferax antarcticus ANT.BR, a psychrophilic purple nonsulfur bacterium from an Antarctic microbial mat.</title>
        <authorList>
            <person name="Baker J."/>
            <person name="Riester C."/>
            <person name="Skinner B."/>
            <person name="Newell A."/>
            <person name="Swingley W."/>
            <person name="Madigan M."/>
            <person name="Jung D."/>
            <person name="Asao M."/>
            <person name="Chen M."/>
            <person name="Loughlin P."/>
            <person name="Pan H."/>
            <person name="Lin S."/>
            <person name="Li N."/>
            <person name="Shaw J."/>
            <person name="Prado M."/>
            <person name="Sherman C."/>
            <person name="Li X."/>
            <person name="Tang J."/>
            <person name="Blankenship R."/>
            <person name="Zhao T."/>
            <person name="Touchman J."/>
            <person name="Sattley M."/>
        </authorList>
    </citation>
    <scope>NUCLEOTIDE SEQUENCE [LARGE SCALE GENOMIC DNA]</scope>
    <source>
        <strain evidence="1 2">ANT.BR</strain>
    </source>
</reference>
<gene>
    <name evidence="1" type="ORF">BLL52_3213</name>
</gene>
<comment type="caution">
    <text evidence="1">The sequence shown here is derived from an EMBL/GenBank/DDBJ whole genome shotgun (WGS) entry which is preliminary data.</text>
</comment>
<accession>A0A1Q8YC32</accession>
<name>A0A1Q8YC32_9BURK</name>
<protein>
    <submittedName>
        <fullName evidence="1">Uncharacterized protein</fullName>
    </submittedName>
</protein>